<name>A0A1I8MKP8_MUSDO</name>
<evidence type="ECO:0000313" key="2">
    <source>
        <dbReference type="EnsemblMetazoa" id="MDOA005955-PA"/>
    </source>
</evidence>
<sequence>MLNFGFAPILIAVLGLAIESDAGALNITTIYRDYLQNMIDAIDVSIAPCDNFFLHACGKMNFNVTTVGDKQSQEEYQRSQRIPPFLYNHQDYYEFFESQKSKFNTQPGVLVRDLYDLCKEANIEKVGPRRIWLYMINDIPVMENDRHLLRKWPFLQYQWETYERQLDLSWPLLAGELSAHGFEIFFNIFFAENTIYITRNKDFLCPSLEKFQDSLKPLLRQRNPQIATITGNEMWHFCRQLKGEIPLSHETLEMTDFLLDETMSDFLQRYFARLNLTDEDIEGARKIVVNVHILSEMMAVLKATNPRIVYNYVVWHVYQQLMDMNDCFSLADEFQYLLQAEYWQWSAFEDHFRREVAMATFLFHTTRFQRYYRNGVTSSSVERLFQNRSQRKDLNIERSIRSYAKELQNPEKFSSIYEVIESRNMIHKMKFYTNLVEIRRLSIRHSFYNSYVDQEDMNFFQEFINFCILVLYRPRLHYFATYDRKMWLDSKLLESSDALLTAMDCLDRQTLLHADDYGELYEALKIEQVTDIYNFYKSFVESVADYNFWLESENFAMAEDFIFEYFHLDSSRIMFYAVAQQLCQRNDALYSVVINRSFMNMPDFQRVFECSGIDPMNPLTKCLNDK</sequence>
<dbReference type="AlphaFoldDB" id="A0A1I8MKP8"/>
<accession>A0A1I8MKP8</accession>
<organism evidence="2">
    <name type="scientific">Musca domestica</name>
    <name type="common">House fly</name>
    <dbReference type="NCBI Taxonomy" id="7370"/>
    <lineage>
        <taxon>Eukaryota</taxon>
        <taxon>Metazoa</taxon>
        <taxon>Ecdysozoa</taxon>
        <taxon>Arthropoda</taxon>
        <taxon>Hexapoda</taxon>
        <taxon>Insecta</taxon>
        <taxon>Pterygota</taxon>
        <taxon>Neoptera</taxon>
        <taxon>Endopterygota</taxon>
        <taxon>Diptera</taxon>
        <taxon>Brachycera</taxon>
        <taxon>Muscomorpha</taxon>
        <taxon>Muscoidea</taxon>
        <taxon>Muscidae</taxon>
        <taxon>Musca</taxon>
    </lineage>
</organism>
<dbReference type="OrthoDB" id="7925137at2759"/>
<proteinExistence type="predicted"/>
<dbReference type="PANTHER" id="PTHR11733">
    <property type="entry name" value="ZINC METALLOPROTEASE FAMILY M13 NEPRILYSIN-RELATED"/>
    <property type="match status" value="1"/>
</dbReference>
<dbReference type="GO" id="GO:0004222">
    <property type="term" value="F:metalloendopeptidase activity"/>
    <property type="evidence" value="ECO:0007669"/>
    <property type="project" value="InterPro"/>
</dbReference>
<dbReference type="EnsemblMetazoa" id="MDOA005955-RA">
    <property type="protein sequence ID" value="MDOA005955-PA"/>
    <property type="gene ID" value="MDOA005955"/>
</dbReference>
<feature type="signal peptide" evidence="1">
    <location>
        <begin position="1"/>
        <end position="24"/>
    </location>
</feature>
<dbReference type="Gene3D" id="3.40.390.10">
    <property type="entry name" value="Collagenase (Catalytic Domain)"/>
    <property type="match status" value="2"/>
</dbReference>
<protein>
    <recommendedName>
        <fullName evidence="3">Peptidase M13 N-terminal domain-containing protein</fullName>
    </recommendedName>
</protein>
<keyword evidence="1" id="KW-0732">Signal</keyword>
<dbReference type="InterPro" id="IPR042089">
    <property type="entry name" value="Peptidase_M13_dom_2"/>
</dbReference>
<gene>
    <name evidence="2" type="primary">101891995</name>
</gene>
<dbReference type="InterPro" id="IPR000718">
    <property type="entry name" value="Peptidase_M13"/>
</dbReference>
<dbReference type="Gene3D" id="1.10.1380.10">
    <property type="entry name" value="Neutral endopeptidase , domain2"/>
    <property type="match status" value="1"/>
</dbReference>
<dbReference type="PANTHER" id="PTHR11733:SF222">
    <property type="entry name" value="IP12942P"/>
    <property type="match status" value="1"/>
</dbReference>
<dbReference type="GO" id="GO:0006508">
    <property type="term" value="P:proteolysis"/>
    <property type="evidence" value="ECO:0007669"/>
    <property type="project" value="InterPro"/>
</dbReference>
<dbReference type="RefSeq" id="XP_005184815.2">
    <property type="nucleotide sequence ID" value="XM_005184758.4"/>
</dbReference>
<dbReference type="KEGG" id="mde:101891995"/>
<dbReference type="GO" id="GO:0005886">
    <property type="term" value="C:plasma membrane"/>
    <property type="evidence" value="ECO:0007669"/>
    <property type="project" value="TreeGrafter"/>
</dbReference>
<reference evidence="2" key="1">
    <citation type="submission" date="2020-05" db="UniProtKB">
        <authorList>
            <consortium name="EnsemblMetazoa"/>
        </authorList>
    </citation>
    <scope>IDENTIFICATION</scope>
    <source>
        <strain evidence="2">Aabys</strain>
    </source>
</reference>
<evidence type="ECO:0008006" key="3">
    <source>
        <dbReference type="Google" id="ProtNLM"/>
    </source>
</evidence>
<dbReference type="eggNOG" id="KOG3624">
    <property type="taxonomic scope" value="Eukaryota"/>
</dbReference>
<feature type="chain" id="PRO_5044560506" description="Peptidase M13 N-terminal domain-containing protein" evidence="1">
    <location>
        <begin position="25"/>
        <end position="626"/>
    </location>
</feature>
<dbReference type="VEuPathDB" id="VectorBase:MDOA005955"/>
<dbReference type="InterPro" id="IPR024079">
    <property type="entry name" value="MetalloPept_cat_dom_sf"/>
</dbReference>
<dbReference type="VEuPathDB" id="VectorBase:MDOMA2_017949"/>
<dbReference type="SUPFAM" id="SSF55486">
    <property type="entry name" value="Metalloproteases ('zincins'), catalytic domain"/>
    <property type="match status" value="1"/>
</dbReference>
<dbReference type="PROSITE" id="PS51885">
    <property type="entry name" value="NEPRILYSIN"/>
    <property type="match status" value="1"/>
</dbReference>
<evidence type="ECO:0000256" key="1">
    <source>
        <dbReference type="SAM" id="SignalP"/>
    </source>
</evidence>